<keyword evidence="2" id="KW-1185">Reference proteome</keyword>
<comment type="caution">
    <text evidence="1">The sequence shown here is derived from an EMBL/GenBank/DDBJ whole genome shotgun (WGS) entry which is preliminary data.</text>
</comment>
<accession>A0ABW5FQM1</accession>
<dbReference type="EMBL" id="JBHUKR010000007">
    <property type="protein sequence ID" value="MFD2417303.1"/>
    <property type="molecule type" value="Genomic_DNA"/>
</dbReference>
<organism evidence="1 2">
    <name type="scientific">Amycolatopsis pigmentata</name>
    <dbReference type="NCBI Taxonomy" id="450801"/>
    <lineage>
        <taxon>Bacteria</taxon>
        <taxon>Bacillati</taxon>
        <taxon>Actinomycetota</taxon>
        <taxon>Actinomycetes</taxon>
        <taxon>Pseudonocardiales</taxon>
        <taxon>Pseudonocardiaceae</taxon>
        <taxon>Amycolatopsis</taxon>
    </lineage>
</organism>
<sequence length="326" mass="36194">MTDLPPDRHLDSRGLKACLATSAPVEIPIEGTPPIRLFIDPYQPAVGIRCHDDGSSPETELDHLRVRTIHHDGTPKIEIAITEQALFIDGYPVLCAIADRVQLGGSRLASALSETVRFLGQLLHRTDGMSQDAEIGLFGELLFLLGLLGTVGTETGVQAWLGPETEEHDFSLRGLDLEVKTTSAERRRHWISSVSQLEAKPNRDLWFVSQQVTQTGTGGRTLAELVEVVRTRVGASTVRTLFEERLDASGWRGTFATRLRRQWLRRSEAATYRVDTDFPRLSEPALRLPTTATGRIVQVRYEIDLTGVPSAPNPPSFIRTAVRMER</sequence>
<name>A0ABW5FQM1_9PSEU</name>
<dbReference type="RefSeq" id="WP_378264947.1">
    <property type="nucleotide sequence ID" value="NZ_JBHUKR010000007.1"/>
</dbReference>
<dbReference type="Proteomes" id="UP001597417">
    <property type="component" value="Unassembled WGS sequence"/>
</dbReference>
<protein>
    <submittedName>
        <fullName evidence="1">PD-(D/E)XK motif protein</fullName>
    </submittedName>
</protein>
<reference evidence="2" key="1">
    <citation type="journal article" date="2019" name="Int. J. Syst. Evol. Microbiol.">
        <title>The Global Catalogue of Microorganisms (GCM) 10K type strain sequencing project: providing services to taxonomists for standard genome sequencing and annotation.</title>
        <authorList>
            <consortium name="The Broad Institute Genomics Platform"/>
            <consortium name="The Broad Institute Genome Sequencing Center for Infectious Disease"/>
            <person name="Wu L."/>
            <person name="Ma J."/>
        </authorList>
    </citation>
    <scope>NUCLEOTIDE SEQUENCE [LARGE SCALE GENOMIC DNA]</scope>
    <source>
        <strain evidence="2">CGMCC 4.7645</strain>
    </source>
</reference>
<gene>
    <name evidence="1" type="ORF">ACFSXZ_13320</name>
</gene>
<evidence type="ECO:0000313" key="1">
    <source>
        <dbReference type="EMBL" id="MFD2417303.1"/>
    </source>
</evidence>
<dbReference type="Pfam" id="PF14390">
    <property type="entry name" value="DUF4420"/>
    <property type="match status" value="1"/>
</dbReference>
<dbReference type="InterPro" id="IPR025534">
    <property type="entry name" value="DUF4420"/>
</dbReference>
<evidence type="ECO:0000313" key="2">
    <source>
        <dbReference type="Proteomes" id="UP001597417"/>
    </source>
</evidence>
<proteinExistence type="predicted"/>